<dbReference type="PANTHER" id="PTHR24292">
    <property type="entry name" value="CYTOCHROME P450"/>
    <property type="match status" value="1"/>
</dbReference>
<evidence type="ECO:0000256" key="2">
    <source>
        <dbReference type="ARBA" id="ARBA00010617"/>
    </source>
</evidence>
<feature type="binding site" description="axial binding residue" evidence="8">
    <location>
        <position position="465"/>
    </location>
    <ligand>
        <name>heme</name>
        <dbReference type="ChEBI" id="CHEBI:30413"/>
    </ligand>
    <ligandPart>
        <name>Fe</name>
        <dbReference type="ChEBI" id="CHEBI:18248"/>
    </ligandPart>
</feature>
<dbReference type="SUPFAM" id="SSF48264">
    <property type="entry name" value="Cytochrome P450"/>
    <property type="match status" value="1"/>
</dbReference>
<dbReference type="PRINTS" id="PR00385">
    <property type="entry name" value="P450"/>
</dbReference>
<dbReference type="EMBL" id="CAJNOR010001605">
    <property type="protein sequence ID" value="CAF1170918.1"/>
    <property type="molecule type" value="Genomic_DNA"/>
</dbReference>
<dbReference type="InterPro" id="IPR036396">
    <property type="entry name" value="Cyt_P450_sf"/>
</dbReference>
<comment type="caution">
    <text evidence="10">The sequence shown here is derived from an EMBL/GenBank/DDBJ whole genome shotgun (WGS) entry which is preliminary data.</text>
</comment>
<dbReference type="PROSITE" id="PS00086">
    <property type="entry name" value="CYTOCHROME_P450"/>
    <property type="match status" value="1"/>
</dbReference>
<proteinExistence type="inferred from homology"/>
<dbReference type="GO" id="GO:0005506">
    <property type="term" value="F:iron ion binding"/>
    <property type="evidence" value="ECO:0007669"/>
    <property type="project" value="InterPro"/>
</dbReference>
<evidence type="ECO:0008006" key="12">
    <source>
        <dbReference type="Google" id="ProtNLM"/>
    </source>
</evidence>
<evidence type="ECO:0000256" key="8">
    <source>
        <dbReference type="PIRSR" id="PIRSR602401-1"/>
    </source>
</evidence>
<comment type="cofactor">
    <cofactor evidence="1 8">
        <name>heme</name>
        <dbReference type="ChEBI" id="CHEBI:30413"/>
    </cofactor>
</comment>
<dbReference type="PANTHER" id="PTHR24292:SF102">
    <property type="entry name" value="CYTOCHROME P450 FAMILY-RELATED"/>
    <property type="match status" value="1"/>
</dbReference>
<protein>
    <recommendedName>
        <fullName evidence="12">Cytochrome P450</fullName>
    </recommendedName>
</protein>
<dbReference type="InterPro" id="IPR001128">
    <property type="entry name" value="Cyt_P450"/>
</dbReference>
<keyword evidence="11" id="KW-1185">Reference proteome</keyword>
<dbReference type="GO" id="GO:0004497">
    <property type="term" value="F:monooxygenase activity"/>
    <property type="evidence" value="ECO:0007669"/>
    <property type="project" value="UniProtKB-KW"/>
</dbReference>
<evidence type="ECO:0000256" key="7">
    <source>
        <dbReference type="ARBA" id="ARBA00023033"/>
    </source>
</evidence>
<dbReference type="InterPro" id="IPR050476">
    <property type="entry name" value="Insect_CytP450_Detox"/>
</dbReference>
<keyword evidence="4 8" id="KW-0479">Metal-binding</keyword>
<keyword evidence="7 9" id="KW-0503">Monooxygenase</keyword>
<keyword evidence="3 8" id="KW-0349">Heme</keyword>
<gene>
    <name evidence="10" type="ORF">XAT740_LOCUS22028</name>
</gene>
<dbReference type="Gene3D" id="1.10.630.10">
    <property type="entry name" value="Cytochrome P450"/>
    <property type="match status" value="1"/>
</dbReference>
<dbReference type="AlphaFoldDB" id="A0A814U662"/>
<evidence type="ECO:0000256" key="3">
    <source>
        <dbReference type="ARBA" id="ARBA00022617"/>
    </source>
</evidence>
<organism evidence="10 11">
    <name type="scientific">Adineta ricciae</name>
    <name type="common">Rotifer</name>
    <dbReference type="NCBI Taxonomy" id="249248"/>
    <lineage>
        <taxon>Eukaryota</taxon>
        <taxon>Metazoa</taxon>
        <taxon>Spiralia</taxon>
        <taxon>Gnathifera</taxon>
        <taxon>Rotifera</taxon>
        <taxon>Eurotatoria</taxon>
        <taxon>Bdelloidea</taxon>
        <taxon>Adinetida</taxon>
        <taxon>Adinetidae</taxon>
        <taxon>Adineta</taxon>
    </lineage>
</organism>
<dbReference type="Proteomes" id="UP000663828">
    <property type="component" value="Unassembled WGS sequence"/>
</dbReference>
<reference evidence="10" key="1">
    <citation type="submission" date="2021-02" db="EMBL/GenBank/DDBJ databases">
        <authorList>
            <person name="Nowell W R."/>
        </authorList>
    </citation>
    <scope>NUCLEOTIDE SEQUENCE</scope>
</reference>
<evidence type="ECO:0000313" key="11">
    <source>
        <dbReference type="Proteomes" id="UP000663828"/>
    </source>
</evidence>
<keyword evidence="5 9" id="KW-0560">Oxidoreductase</keyword>
<dbReference type="Pfam" id="PF00067">
    <property type="entry name" value="p450"/>
    <property type="match status" value="1"/>
</dbReference>
<dbReference type="GO" id="GO:0016705">
    <property type="term" value="F:oxidoreductase activity, acting on paired donors, with incorporation or reduction of molecular oxygen"/>
    <property type="evidence" value="ECO:0007669"/>
    <property type="project" value="InterPro"/>
</dbReference>
<dbReference type="InterPro" id="IPR017972">
    <property type="entry name" value="Cyt_P450_CS"/>
</dbReference>
<evidence type="ECO:0000313" key="10">
    <source>
        <dbReference type="EMBL" id="CAF1170918.1"/>
    </source>
</evidence>
<name>A0A814U662_ADIRI</name>
<evidence type="ECO:0000256" key="6">
    <source>
        <dbReference type="ARBA" id="ARBA00023004"/>
    </source>
</evidence>
<comment type="similarity">
    <text evidence="2 9">Belongs to the cytochrome P450 family.</text>
</comment>
<dbReference type="PRINTS" id="PR00463">
    <property type="entry name" value="EP450I"/>
</dbReference>
<evidence type="ECO:0000256" key="4">
    <source>
        <dbReference type="ARBA" id="ARBA00022723"/>
    </source>
</evidence>
<dbReference type="InterPro" id="IPR002401">
    <property type="entry name" value="Cyt_P450_E_grp-I"/>
</dbReference>
<dbReference type="GO" id="GO:0020037">
    <property type="term" value="F:heme binding"/>
    <property type="evidence" value="ECO:0007669"/>
    <property type="project" value="InterPro"/>
</dbReference>
<keyword evidence="6 8" id="KW-0408">Iron</keyword>
<evidence type="ECO:0000256" key="1">
    <source>
        <dbReference type="ARBA" id="ARBA00001971"/>
    </source>
</evidence>
<sequence length="518" mass="60145">MLLLLLLSALLLLILIYIKIKYFTLRNDLPGLSPHLFFGNLIQVGLVFGTKAASEVYISLKEKFGDVHQYWVGFVRFIIVHDIDDVQYIFTHRSIYDQGEVFIEKFSVLIPESIICNIGAKFKRHGAITMPLFRRNKITANLNLIVDTTDKILDRWRAKPSEFIHKDIVEQSQNLLLEIFGLIAFDYNLETIDEQHSDKANELTQALQDVMSVFRLIIYSPRFVSTTYMKWNSKYQRARQIVERYLSNMMEQELNENPQWREQRKKTSLIASLVHSLQTDEKLEAQKQEEDKKGKLFPTDCTLAILLFYQGLSRSEVFDEMLLFLIAGYETTSTALSWCIYQLSKYPKVQEKLKIEIMSKTNGQYITLEHIDSLSYLDCFINEVFRYSPTIDGTSRTLMVDDRLPKTGVQLYKGDHILLPTSALSRDKRHWSIDPELFYPERFLNEDKDHNPYAFSPFGGGHRQCLGQDLARFELKVIVTRMLQQVTFVDGGQEVNSGGYVQKLTILPRHVGIVIQFN</sequence>
<dbReference type="CDD" id="cd00302">
    <property type="entry name" value="cytochrome_P450"/>
    <property type="match status" value="1"/>
</dbReference>
<accession>A0A814U662</accession>
<evidence type="ECO:0000256" key="9">
    <source>
        <dbReference type="RuleBase" id="RU000461"/>
    </source>
</evidence>
<evidence type="ECO:0000256" key="5">
    <source>
        <dbReference type="ARBA" id="ARBA00023002"/>
    </source>
</evidence>